<evidence type="ECO:0000256" key="5">
    <source>
        <dbReference type="ARBA" id="ARBA00023242"/>
    </source>
</evidence>
<name>A0AAD9L3D2_RIDPI</name>
<evidence type="ECO:0000313" key="8">
    <source>
        <dbReference type="Proteomes" id="UP001209878"/>
    </source>
</evidence>
<organism evidence="7 8">
    <name type="scientific">Ridgeia piscesae</name>
    <name type="common">Tubeworm</name>
    <dbReference type="NCBI Taxonomy" id="27915"/>
    <lineage>
        <taxon>Eukaryota</taxon>
        <taxon>Metazoa</taxon>
        <taxon>Spiralia</taxon>
        <taxon>Lophotrochozoa</taxon>
        <taxon>Annelida</taxon>
        <taxon>Polychaeta</taxon>
        <taxon>Sedentaria</taxon>
        <taxon>Canalipalpata</taxon>
        <taxon>Sabellida</taxon>
        <taxon>Siboglinidae</taxon>
        <taxon>Ridgeia</taxon>
    </lineage>
</organism>
<dbReference type="Proteomes" id="UP001209878">
    <property type="component" value="Unassembled WGS sequence"/>
</dbReference>
<dbReference type="InterPro" id="IPR009786">
    <property type="entry name" value="Spot_14"/>
</dbReference>
<evidence type="ECO:0000313" key="7">
    <source>
        <dbReference type="EMBL" id="KAK2182301.1"/>
    </source>
</evidence>
<dbReference type="GO" id="GO:0005634">
    <property type="term" value="C:nucleus"/>
    <property type="evidence" value="ECO:0007669"/>
    <property type="project" value="UniProtKB-SubCell"/>
</dbReference>
<comment type="subcellular location">
    <subcellularLocation>
        <location evidence="2">Cytoplasm</location>
    </subcellularLocation>
    <subcellularLocation>
        <location evidence="1">Nucleus</location>
    </subcellularLocation>
</comment>
<gene>
    <name evidence="7" type="ORF">NP493_360g01015</name>
</gene>
<sequence>MNRSDSVCRMKTNGVSIPLEREMGSESMLTAMHRFVEAVNQMDDTILVPNRLKDIPVEKLGANGTTGNKAVVPSFGLDPADDVVAKTGDLFSFYTMLNAVKTELVRGTRPDEDDDTDSVFQRDNGVTTSPPDEHSQHVARQFRQHISGLFKVLTQMTETANYLAVRYQEELNMGTSNGVIL</sequence>
<keyword evidence="8" id="KW-1185">Reference proteome</keyword>
<comment type="caution">
    <text evidence="7">The sequence shown here is derived from an EMBL/GenBank/DDBJ whole genome shotgun (WGS) entry which is preliminary data.</text>
</comment>
<keyword evidence="5" id="KW-0539">Nucleus</keyword>
<evidence type="ECO:0000256" key="6">
    <source>
        <dbReference type="SAM" id="MobiDB-lite"/>
    </source>
</evidence>
<protein>
    <recommendedName>
        <fullName evidence="9">Mid1-interacting protein</fullName>
    </recommendedName>
</protein>
<dbReference type="Pfam" id="PF07084">
    <property type="entry name" value="Spot_14"/>
    <property type="match status" value="1"/>
</dbReference>
<dbReference type="GO" id="GO:0046890">
    <property type="term" value="P:regulation of lipid biosynthetic process"/>
    <property type="evidence" value="ECO:0007669"/>
    <property type="project" value="TreeGrafter"/>
</dbReference>
<keyword evidence="4" id="KW-0963">Cytoplasm</keyword>
<dbReference type="Gene3D" id="6.10.140.1610">
    <property type="match status" value="1"/>
</dbReference>
<feature type="compositionally biased region" description="Polar residues" evidence="6">
    <location>
        <begin position="118"/>
        <end position="130"/>
    </location>
</feature>
<evidence type="ECO:0000256" key="3">
    <source>
        <dbReference type="ARBA" id="ARBA00009488"/>
    </source>
</evidence>
<evidence type="ECO:0000256" key="2">
    <source>
        <dbReference type="ARBA" id="ARBA00004496"/>
    </source>
</evidence>
<dbReference type="InterPro" id="IPR053719">
    <property type="entry name" value="Lipogen_MT_Stabilize_sf"/>
</dbReference>
<dbReference type="GO" id="GO:0005829">
    <property type="term" value="C:cytosol"/>
    <property type="evidence" value="ECO:0007669"/>
    <property type="project" value="TreeGrafter"/>
</dbReference>
<dbReference type="PANTHER" id="PTHR14315">
    <property type="entry name" value="SPOT14 FAMILY MEMBER"/>
    <property type="match status" value="1"/>
</dbReference>
<evidence type="ECO:0000256" key="4">
    <source>
        <dbReference type="ARBA" id="ARBA00022490"/>
    </source>
</evidence>
<comment type="similarity">
    <text evidence="3">Belongs to the SPOT14 family.</text>
</comment>
<feature type="region of interest" description="Disordered" evidence="6">
    <location>
        <begin position="107"/>
        <end position="136"/>
    </location>
</feature>
<evidence type="ECO:0000256" key="1">
    <source>
        <dbReference type="ARBA" id="ARBA00004123"/>
    </source>
</evidence>
<dbReference type="EMBL" id="JAODUO010000359">
    <property type="protein sequence ID" value="KAK2182301.1"/>
    <property type="molecule type" value="Genomic_DNA"/>
</dbReference>
<dbReference type="AlphaFoldDB" id="A0AAD9L3D2"/>
<proteinExistence type="inferred from homology"/>
<accession>A0AAD9L3D2</accession>
<evidence type="ECO:0008006" key="9">
    <source>
        <dbReference type="Google" id="ProtNLM"/>
    </source>
</evidence>
<reference evidence="7" key="1">
    <citation type="journal article" date="2023" name="Mol. Biol. Evol.">
        <title>Third-Generation Sequencing Reveals the Adaptive Role of the Epigenome in Three Deep-Sea Polychaetes.</title>
        <authorList>
            <person name="Perez M."/>
            <person name="Aroh O."/>
            <person name="Sun Y."/>
            <person name="Lan Y."/>
            <person name="Juniper S.K."/>
            <person name="Young C.R."/>
            <person name="Angers B."/>
            <person name="Qian P.Y."/>
        </authorList>
    </citation>
    <scope>NUCLEOTIDE SEQUENCE</scope>
    <source>
        <strain evidence="7">R07B-5</strain>
    </source>
</reference>
<dbReference type="PANTHER" id="PTHR14315:SF17">
    <property type="entry name" value="MIP21584P"/>
    <property type="match status" value="1"/>
</dbReference>